<dbReference type="AlphaFoldDB" id="J9GP37"/>
<reference evidence="1" key="1">
    <citation type="journal article" date="2012" name="PLoS ONE">
        <title>Gene sets for utilization of primary and secondary nutrition supplies in the distal gut of endangered iberian lynx.</title>
        <authorList>
            <person name="Alcaide M."/>
            <person name="Messina E."/>
            <person name="Richter M."/>
            <person name="Bargiela R."/>
            <person name="Peplies J."/>
            <person name="Huws S.A."/>
            <person name="Newbold C.J."/>
            <person name="Golyshin P.N."/>
            <person name="Simon M.A."/>
            <person name="Lopez G."/>
            <person name="Yakimov M.M."/>
            <person name="Ferrer M."/>
        </authorList>
    </citation>
    <scope>NUCLEOTIDE SEQUENCE</scope>
</reference>
<dbReference type="GO" id="GO:0006281">
    <property type="term" value="P:DNA repair"/>
    <property type="evidence" value="ECO:0007669"/>
    <property type="project" value="InterPro"/>
</dbReference>
<evidence type="ECO:0000313" key="1">
    <source>
        <dbReference type="EMBL" id="EJX04113.1"/>
    </source>
</evidence>
<dbReference type="InterPro" id="IPR003717">
    <property type="entry name" value="RecO"/>
</dbReference>
<dbReference type="InterPro" id="IPR037278">
    <property type="entry name" value="ARFGAP/RecO"/>
</dbReference>
<comment type="caution">
    <text evidence="1">The sequence shown here is derived from an EMBL/GenBank/DDBJ whole genome shotgun (WGS) entry which is preliminary data.</text>
</comment>
<proteinExistence type="predicted"/>
<sequence length="133" mass="15762">EPANRSIFEYVASSIEWLDVCNEGFANFHLVFLMRLTRFLGFMPNVEGMKEGEWFDLRTADFVAEQPLHNDTLTPAYAILIPKLLRLRYGTMRLFRFRGTERSQLLSYINLYYRLHLPDFPELKSFSVLKELF</sequence>
<organism evidence="1">
    <name type="scientific">gut metagenome</name>
    <dbReference type="NCBI Taxonomy" id="749906"/>
    <lineage>
        <taxon>unclassified sequences</taxon>
        <taxon>metagenomes</taxon>
        <taxon>organismal metagenomes</taxon>
    </lineage>
</organism>
<feature type="non-terminal residue" evidence="1">
    <location>
        <position position="1"/>
    </location>
</feature>
<dbReference type="EMBL" id="AMCI01001914">
    <property type="protein sequence ID" value="EJX04113.1"/>
    <property type="molecule type" value="Genomic_DNA"/>
</dbReference>
<dbReference type="Pfam" id="PF02565">
    <property type="entry name" value="RecO_C"/>
    <property type="match status" value="1"/>
</dbReference>
<dbReference type="GO" id="GO:0006310">
    <property type="term" value="P:DNA recombination"/>
    <property type="evidence" value="ECO:0007669"/>
    <property type="project" value="InterPro"/>
</dbReference>
<protein>
    <submittedName>
        <fullName evidence="1">DNA replication and repair protein RecO</fullName>
    </submittedName>
</protein>
<dbReference type="SUPFAM" id="SSF57863">
    <property type="entry name" value="ArfGap/RecO-like zinc finger"/>
    <property type="match status" value="1"/>
</dbReference>
<name>J9GP37_9ZZZZ</name>
<gene>
    <name evidence="1" type="ORF">EVA_07780</name>
</gene>
<accession>J9GP37</accession>